<evidence type="ECO:0000259" key="1">
    <source>
        <dbReference type="PROSITE" id="PS50206"/>
    </source>
</evidence>
<sequence length="127" mass="14379">MANYTYMNPDELVELLDKPDSFAKVAVIDCRDSDRDCGFIANSISMPTIRCSSEMYEGLAKALFDEKKEIAVFHCAQSLIRGPKGANRFALAQKKLGYPLPLVYVLRGGWEAFYNIYGHIRPDLMYV</sequence>
<dbReference type="PANTHER" id="PTHR10828:SF38">
    <property type="entry name" value="ARSENICAL-RESISTANCE PROTEIN 2-RELATED"/>
    <property type="match status" value="1"/>
</dbReference>
<dbReference type="RefSeq" id="XP_001567650.1">
    <property type="nucleotide sequence ID" value="XM_001567600.1"/>
</dbReference>
<dbReference type="KEGG" id="lbz:LBRM_32_2980"/>
<dbReference type="SUPFAM" id="SSF52821">
    <property type="entry name" value="Rhodanese/Cell cycle control phosphatase"/>
    <property type="match status" value="1"/>
</dbReference>
<dbReference type="AlphaFoldDB" id="A0A3P3ZF55"/>
<dbReference type="Pfam" id="PF00581">
    <property type="entry name" value="Rhodanese"/>
    <property type="match status" value="1"/>
</dbReference>
<organism evidence="2 3">
    <name type="scientific">Leishmania braziliensis MHOM/BR/75/M2904</name>
    <dbReference type="NCBI Taxonomy" id="420245"/>
    <lineage>
        <taxon>Eukaryota</taxon>
        <taxon>Discoba</taxon>
        <taxon>Euglenozoa</taxon>
        <taxon>Kinetoplastea</taxon>
        <taxon>Metakinetoplastina</taxon>
        <taxon>Trypanosomatida</taxon>
        <taxon>Trypanosomatidae</taxon>
        <taxon>Leishmaniinae</taxon>
        <taxon>Leishmania</taxon>
        <taxon>Leishmania braziliensis species complex</taxon>
    </lineage>
</organism>
<dbReference type="VEuPathDB" id="TriTrypDB:LbrM.32.2980"/>
<dbReference type="GO" id="GO:0005737">
    <property type="term" value="C:cytoplasm"/>
    <property type="evidence" value="ECO:0007669"/>
    <property type="project" value="TreeGrafter"/>
</dbReference>
<dbReference type="EMBL" id="LS997631">
    <property type="protein sequence ID" value="SYZ68799.1"/>
    <property type="molecule type" value="Genomic_DNA"/>
</dbReference>
<dbReference type="GO" id="GO:0004725">
    <property type="term" value="F:protein tyrosine phosphatase activity"/>
    <property type="evidence" value="ECO:0007669"/>
    <property type="project" value="TreeGrafter"/>
</dbReference>
<dbReference type="PANTHER" id="PTHR10828">
    <property type="entry name" value="M-PHASE INDUCER PHOSPHATASE DUAL SPECIFICITY PHOSPHATASE CDC25"/>
    <property type="match status" value="1"/>
</dbReference>
<dbReference type="Proteomes" id="UP000319462">
    <property type="component" value="Chromosome 32"/>
</dbReference>
<evidence type="ECO:0000313" key="3">
    <source>
        <dbReference type="Proteomes" id="UP000319462"/>
    </source>
</evidence>
<dbReference type="InterPro" id="IPR036873">
    <property type="entry name" value="Rhodanese-like_dom_sf"/>
</dbReference>
<gene>
    <name evidence="2" type="ORF">LBRM2904_32.2860</name>
</gene>
<name>A0A3P3ZF55_LEIBR</name>
<proteinExistence type="predicted"/>
<accession>A0A3P3ZF55</accession>
<evidence type="ECO:0000313" key="2">
    <source>
        <dbReference type="EMBL" id="SYZ68799.1"/>
    </source>
</evidence>
<protein>
    <submittedName>
        <fullName evidence="2">As/Sb_Reductase</fullName>
    </submittedName>
</protein>
<feature type="domain" description="Rhodanese" evidence="1">
    <location>
        <begin position="21"/>
        <end position="122"/>
    </location>
</feature>
<dbReference type="InterPro" id="IPR001763">
    <property type="entry name" value="Rhodanese-like_dom"/>
</dbReference>
<dbReference type="PROSITE" id="PS50206">
    <property type="entry name" value="RHODANESE_3"/>
    <property type="match status" value="1"/>
</dbReference>
<dbReference type="GO" id="GO:0005634">
    <property type="term" value="C:nucleus"/>
    <property type="evidence" value="ECO:0007669"/>
    <property type="project" value="TreeGrafter"/>
</dbReference>
<reference evidence="2 3" key="1">
    <citation type="submission" date="2018-09" db="EMBL/GenBank/DDBJ databases">
        <authorList>
            <person name="Peiro R."/>
            <person name="Begona"/>
            <person name="Cbmso G."/>
            <person name="Lopez M."/>
            <person name="Gonzalez S."/>
        </authorList>
    </citation>
    <scope>NUCLEOTIDE SEQUENCE [LARGE SCALE GENOMIC DNA]</scope>
</reference>
<dbReference type="Gene3D" id="3.40.250.10">
    <property type="entry name" value="Rhodanese-like domain"/>
    <property type="match status" value="1"/>
</dbReference>